<dbReference type="RefSeq" id="WP_172602269.1">
    <property type="nucleotide sequence ID" value="NZ_LR216287.1"/>
</dbReference>
<gene>
    <name evidence="2" type="ORF">NFRAN_2377</name>
</gene>
<dbReference type="OrthoDB" id="381413at2157"/>
<dbReference type="KEGG" id="nfn:NFRAN_2377"/>
<feature type="domain" description="DDE" evidence="1">
    <location>
        <begin position="23"/>
        <end position="78"/>
    </location>
</feature>
<dbReference type="Pfam" id="PF13610">
    <property type="entry name" value="DDE_Tnp_IS240"/>
    <property type="match status" value="1"/>
</dbReference>
<evidence type="ECO:0000259" key="1">
    <source>
        <dbReference type="Pfam" id="PF13610"/>
    </source>
</evidence>
<protein>
    <recommendedName>
        <fullName evidence="1">DDE domain-containing protein</fullName>
    </recommendedName>
</protein>
<dbReference type="InterPro" id="IPR032874">
    <property type="entry name" value="DDE_dom"/>
</dbReference>
<evidence type="ECO:0000313" key="3">
    <source>
        <dbReference type="Proteomes" id="UP000294299"/>
    </source>
</evidence>
<evidence type="ECO:0000313" key="2">
    <source>
        <dbReference type="EMBL" id="VFJ14699.1"/>
    </source>
</evidence>
<accession>A0A484IEY1</accession>
<dbReference type="GeneID" id="39421593"/>
<sequence>MDSKASFQKKTSSPKRKKLEEFIVDEILFKIGPKLIWLWIAIEPENRRILAQIITQERDMFVAERFMPRVVRDYGKHPYPQMVEHCIPWLVSFSNSITIFIPLTRKV</sequence>
<keyword evidence="3" id="KW-1185">Reference proteome</keyword>
<dbReference type="EMBL" id="LR216287">
    <property type="protein sequence ID" value="VFJ14699.1"/>
    <property type="molecule type" value="Genomic_DNA"/>
</dbReference>
<proteinExistence type="predicted"/>
<reference evidence="2 3" key="1">
    <citation type="submission" date="2019-02" db="EMBL/GenBank/DDBJ databases">
        <authorList>
            <person name="Lehtovirta-Morley E L."/>
        </authorList>
    </citation>
    <scope>NUCLEOTIDE SEQUENCE [LARGE SCALE GENOMIC DNA]</scope>
    <source>
        <strain evidence="2">NFRAN1</strain>
    </source>
</reference>
<organism evidence="2 3">
    <name type="scientific">Candidatus Nitrosocosmicus franklandianus</name>
    <dbReference type="NCBI Taxonomy" id="1798806"/>
    <lineage>
        <taxon>Archaea</taxon>
        <taxon>Nitrososphaerota</taxon>
        <taxon>Nitrososphaeria</taxon>
        <taxon>Nitrososphaerales</taxon>
        <taxon>Nitrososphaeraceae</taxon>
        <taxon>Candidatus Nitrosocosmicus</taxon>
    </lineage>
</organism>
<name>A0A484IEY1_9ARCH</name>
<dbReference type="AlphaFoldDB" id="A0A484IEY1"/>
<dbReference type="Proteomes" id="UP000294299">
    <property type="component" value="Chromosome NFRAN"/>
</dbReference>